<dbReference type="Gene3D" id="1.10.10.60">
    <property type="entry name" value="Homeodomain-like"/>
    <property type="match status" value="1"/>
</dbReference>
<dbReference type="PANTHER" id="PTHR46796">
    <property type="entry name" value="HTH-TYPE TRANSCRIPTIONAL ACTIVATOR RHAS-RELATED"/>
    <property type="match status" value="1"/>
</dbReference>
<dbReference type="Proteomes" id="UP000183585">
    <property type="component" value="Unassembled WGS sequence"/>
</dbReference>
<dbReference type="InterPro" id="IPR035418">
    <property type="entry name" value="AraC-bd_2"/>
</dbReference>
<dbReference type="PANTHER" id="PTHR46796:SF12">
    <property type="entry name" value="HTH-TYPE DNA-BINDING TRANSCRIPTIONAL ACTIVATOR EUTR"/>
    <property type="match status" value="1"/>
</dbReference>
<keyword evidence="3" id="KW-0804">Transcription</keyword>
<gene>
    <name evidence="5" type="ORF">GA0070563_107199</name>
</gene>
<dbReference type="PROSITE" id="PS01124">
    <property type="entry name" value="HTH_ARAC_FAMILY_2"/>
    <property type="match status" value="1"/>
</dbReference>
<name>A0A1C4Z2R9_9ACTN</name>
<dbReference type="Pfam" id="PF12833">
    <property type="entry name" value="HTH_18"/>
    <property type="match status" value="1"/>
</dbReference>
<dbReference type="GO" id="GO:0003700">
    <property type="term" value="F:DNA-binding transcription factor activity"/>
    <property type="evidence" value="ECO:0007669"/>
    <property type="project" value="InterPro"/>
</dbReference>
<evidence type="ECO:0000313" key="5">
    <source>
        <dbReference type="EMBL" id="SCF27260.1"/>
    </source>
</evidence>
<protein>
    <submittedName>
        <fullName evidence="5">Helix-turn-helix domain-containing protein</fullName>
    </submittedName>
</protein>
<dbReference type="GO" id="GO:0043565">
    <property type="term" value="F:sequence-specific DNA binding"/>
    <property type="evidence" value="ECO:0007669"/>
    <property type="project" value="InterPro"/>
</dbReference>
<evidence type="ECO:0000259" key="4">
    <source>
        <dbReference type="PROSITE" id="PS01124"/>
    </source>
</evidence>
<feature type="domain" description="HTH araC/xylS-type" evidence="4">
    <location>
        <begin position="195"/>
        <end position="297"/>
    </location>
</feature>
<accession>A0A1C4Z2R9</accession>
<dbReference type="InterPro" id="IPR018060">
    <property type="entry name" value="HTH_AraC"/>
</dbReference>
<dbReference type="InterPro" id="IPR009057">
    <property type="entry name" value="Homeodomain-like_sf"/>
</dbReference>
<proteinExistence type="predicted"/>
<evidence type="ECO:0000256" key="2">
    <source>
        <dbReference type="ARBA" id="ARBA00023125"/>
    </source>
</evidence>
<dbReference type="Pfam" id="PF14525">
    <property type="entry name" value="AraC_binding_2"/>
    <property type="match status" value="1"/>
</dbReference>
<dbReference type="SUPFAM" id="SSF46689">
    <property type="entry name" value="Homeodomain-like"/>
    <property type="match status" value="1"/>
</dbReference>
<evidence type="ECO:0000313" key="6">
    <source>
        <dbReference type="Proteomes" id="UP000183585"/>
    </source>
</evidence>
<evidence type="ECO:0000256" key="1">
    <source>
        <dbReference type="ARBA" id="ARBA00023015"/>
    </source>
</evidence>
<keyword evidence="1" id="KW-0805">Transcription regulation</keyword>
<keyword evidence="2" id="KW-0238">DNA-binding</keyword>
<dbReference type="SMART" id="SM00342">
    <property type="entry name" value="HTH_ARAC"/>
    <property type="match status" value="1"/>
</dbReference>
<sequence>MYPEHRVRASGGSGEFTFQSTYTQLGAASLARVRYAMNADNEVFPRDVVGVAEVLSGGWGIDAGAGEVMGGVGDLLLAPPRRTKTILHRDMEVVAVELPIAEVQRIAHERCGLAPVNLRFQGLTPVSPAAAELWRKTTRYLTHIVLPDTEFGSNALVQAEATGLLVAVALSTFPNTTMTEAPTRSPGAVAPAAVRRAVAYIEEHADRPLTVTDVAVAAGLGARALQQAFRRYLDTTPMLYLRRVRLERVHRDLQAAGPGEGLTVAAVAARYGFVHLGRFATQYRQAYGQPPSHTLRD</sequence>
<dbReference type="EMBL" id="FMCT01000007">
    <property type="protein sequence ID" value="SCF27260.1"/>
    <property type="molecule type" value="Genomic_DNA"/>
</dbReference>
<organism evidence="5 6">
    <name type="scientific">Micromonospora carbonacea</name>
    <dbReference type="NCBI Taxonomy" id="47853"/>
    <lineage>
        <taxon>Bacteria</taxon>
        <taxon>Bacillati</taxon>
        <taxon>Actinomycetota</taxon>
        <taxon>Actinomycetes</taxon>
        <taxon>Micromonosporales</taxon>
        <taxon>Micromonosporaceae</taxon>
        <taxon>Micromonospora</taxon>
    </lineage>
</organism>
<dbReference type="InterPro" id="IPR050204">
    <property type="entry name" value="AraC_XylS_family_regulators"/>
</dbReference>
<reference evidence="6" key="1">
    <citation type="submission" date="2016-06" db="EMBL/GenBank/DDBJ databases">
        <authorList>
            <person name="Varghese N."/>
            <person name="Submissions Spin"/>
        </authorList>
    </citation>
    <scope>NUCLEOTIDE SEQUENCE [LARGE SCALE GENOMIC DNA]</scope>
    <source>
        <strain evidence="6">DSM 43168</strain>
    </source>
</reference>
<keyword evidence="6" id="KW-1185">Reference proteome</keyword>
<evidence type="ECO:0000256" key="3">
    <source>
        <dbReference type="ARBA" id="ARBA00023163"/>
    </source>
</evidence>
<dbReference type="AlphaFoldDB" id="A0A1C4Z2R9"/>